<dbReference type="InterPro" id="IPR052516">
    <property type="entry name" value="N-heterocyclic_Hydroxylase"/>
</dbReference>
<dbReference type="InterPro" id="IPR037165">
    <property type="entry name" value="AldOxase/xan_DH_Mopterin-bd_sf"/>
</dbReference>
<evidence type="ECO:0000259" key="1">
    <source>
        <dbReference type="Pfam" id="PF20256"/>
    </source>
</evidence>
<dbReference type="Pfam" id="PF20256">
    <property type="entry name" value="MoCoBD_2"/>
    <property type="match status" value="1"/>
</dbReference>
<dbReference type="Proteomes" id="UP001164020">
    <property type="component" value="Chromosome"/>
</dbReference>
<organism evidence="2 3">
    <name type="scientific">Jiella pelagia</name>
    <dbReference type="NCBI Taxonomy" id="2986949"/>
    <lineage>
        <taxon>Bacteria</taxon>
        <taxon>Pseudomonadati</taxon>
        <taxon>Pseudomonadota</taxon>
        <taxon>Alphaproteobacteria</taxon>
        <taxon>Hyphomicrobiales</taxon>
        <taxon>Aurantimonadaceae</taxon>
        <taxon>Jiella</taxon>
    </lineage>
</organism>
<dbReference type="PANTHER" id="PTHR47495:SF2">
    <property type="entry name" value="ALDEHYDE DEHYDROGENASE"/>
    <property type="match status" value="1"/>
</dbReference>
<feature type="domain" description="Aldehyde oxidase/xanthine dehydrogenase second molybdopterin binding" evidence="1">
    <location>
        <begin position="4"/>
        <end position="155"/>
    </location>
</feature>
<gene>
    <name evidence="2" type="ORF">OH818_13855</name>
</gene>
<dbReference type="SUPFAM" id="SSF56003">
    <property type="entry name" value="Molybdenum cofactor-binding domain"/>
    <property type="match status" value="1"/>
</dbReference>
<evidence type="ECO:0000313" key="2">
    <source>
        <dbReference type="EMBL" id="WAP71190.1"/>
    </source>
</evidence>
<dbReference type="InterPro" id="IPR046867">
    <property type="entry name" value="AldOxase/xan_DH_MoCoBD2"/>
</dbReference>
<sequence>MMIACARIRQRLGLQKGEDADLAAAFERFGQAGIEEYAEWTPPGAKKDSTKTLYNGTVKIVGGPEEDYTAFAFGAIYSEVRINKYTREIRVPRMVGAFAAGRIMNAKTAKSQYLGGMVWGVGHALHEVAEVDPRTGAYMNDNISEYLVPVNADIPNMEAIIVPEVDEKVNPAGVKGIGEIGIVGTAASIANAVHHATGIRLRKLPIRIDDLVRT</sequence>
<accession>A0ABY7C765</accession>
<keyword evidence="3" id="KW-1185">Reference proteome</keyword>
<dbReference type="PANTHER" id="PTHR47495">
    <property type="entry name" value="ALDEHYDE DEHYDROGENASE"/>
    <property type="match status" value="1"/>
</dbReference>
<dbReference type="RefSeq" id="WP_268883734.1">
    <property type="nucleotide sequence ID" value="NZ_CP114029.1"/>
</dbReference>
<evidence type="ECO:0000313" key="3">
    <source>
        <dbReference type="Proteomes" id="UP001164020"/>
    </source>
</evidence>
<name>A0ABY7C765_9HYPH</name>
<proteinExistence type="predicted"/>
<protein>
    <submittedName>
        <fullName evidence="2">Molybdopterin-dependent oxidoreductase</fullName>
    </submittedName>
</protein>
<dbReference type="EMBL" id="CP114029">
    <property type="protein sequence ID" value="WAP71190.1"/>
    <property type="molecule type" value="Genomic_DNA"/>
</dbReference>
<dbReference type="Gene3D" id="3.30.365.10">
    <property type="entry name" value="Aldehyde oxidase/xanthine dehydrogenase, molybdopterin binding domain"/>
    <property type="match status" value="1"/>
</dbReference>
<reference evidence="2" key="1">
    <citation type="submission" date="2022-12" db="EMBL/GenBank/DDBJ databases">
        <title>Jiella pelagia sp. nov., isolated from phosphonate enriched culture of Northwest Pacific surface seawater.</title>
        <authorList>
            <person name="Shin D.Y."/>
            <person name="Hwang C.Y."/>
        </authorList>
    </citation>
    <scope>NUCLEOTIDE SEQUENCE</scope>
    <source>
        <strain evidence="2">HL-NP1</strain>
    </source>
</reference>